<dbReference type="InterPro" id="IPR036188">
    <property type="entry name" value="FAD/NAD-bd_sf"/>
</dbReference>
<reference evidence="7 8" key="1">
    <citation type="submission" date="2018-05" db="EMBL/GenBank/DDBJ databases">
        <title>Genomic Encyclopedia of Type Strains, Phase IV (KMG-IV): sequencing the most valuable type-strain genomes for metagenomic binning, comparative biology and taxonomic classification.</title>
        <authorList>
            <person name="Goeker M."/>
        </authorList>
    </citation>
    <scope>NUCLEOTIDE SEQUENCE [LARGE SCALE GENOMIC DNA]</scope>
    <source>
        <strain evidence="7 8">DSM 6462</strain>
    </source>
</reference>
<proteinExistence type="predicted"/>
<evidence type="ECO:0000259" key="6">
    <source>
        <dbReference type="Pfam" id="PF14759"/>
    </source>
</evidence>
<dbReference type="InterPro" id="IPR050446">
    <property type="entry name" value="FAD-oxidoreductase/Apoptosis"/>
</dbReference>
<dbReference type="InterPro" id="IPR023753">
    <property type="entry name" value="FAD/NAD-binding_dom"/>
</dbReference>
<dbReference type="GO" id="GO:0005737">
    <property type="term" value="C:cytoplasm"/>
    <property type="evidence" value="ECO:0007669"/>
    <property type="project" value="TreeGrafter"/>
</dbReference>
<evidence type="ECO:0000313" key="8">
    <source>
        <dbReference type="Proteomes" id="UP000248021"/>
    </source>
</evidence>
<dbReference type="AlphaFoldDB" id="A0A2V3URV4"/>
<dbReference type="EMBL" id="QJJK01000002">
    <property type="protein sequence ID" value="PXW63439.1"/>
    <property type="molecule type" value="Genomic_DNA"/>
</dbReference>
<dbReference type="PRINTS" id="PR00411">
    <property type="entry name" value="PNDRDTASEI"/>
</dbReference>
<comment type="cofactor">
    <cofactor evidence="1">
        <name>FAD</name>
        <dbReference type="ChEBI" id="CHEBI:57692"/>
    </cofactor>
</comment>
<evidence type="ECO:0000259" key="5">
    <source>
        <dbReference type="Pfam" id="PF07992"/>
    </source>
</evidence>
<dbReference type="PRINTS" id="PR00368">
    <property type="entry name" value="FADPNR"/>
</dbReference>
<keyword evidence="8" id="KW-1185">Reference proteome</keyword>
<accession>A0A2V3URV4</accession>
<dbReference type="Pfam" id="PF14759">
    <property type="entry name" value="Reductase_C"/>
    <property type="match status" value="1"/>
</dbReference>
<dbReference type="GO" id="GO:0051213">
    <property type="term" value="F:dioxygenase activity"/>
    <property type="evidence" value="ECO:0007669"/>
    <property type="project" value="UniProtKB-KW"/>
</dbReference>
<dbReference type="Proteomes" id="UP000248021">
    <property type="component" value="Unassembled WGS sequence"/>
</dbReference>
<dbReference type="PANTHER" id="PTHR43557">
    <property type="entry name" value="APOPTOSIS-INDUCING FACTOR 1"/>
    <property type="match status" value="1"/>
</dbReference>
<dbReference type="OrthoDB" id="7809559at2"/>
<feature type="domain" description="Reductase C-terminal" evidence="6">
    <location>
        <begin position="318"/>
        <end position="404"/>
    </location>
</feature>
<keyword evidence="4" id="KW-0560">Oxidoreductase</keyword>
<evidence type="ECO:0000256" key="1">
    <source>
        <dbReference type="ARBA" id="ARBA00001974"/>
    </source>
</evidence>
<dbReference type="InterPro" id="IPR016156">
    <property type="entry name" value="FAD/NAD-linked_Rdtase_dimer_sf"/>
</dbReference>
<evidence type="ECO:0000256" key="4">
    <source>
        <dbReference type="ARBA" id="ARBA00023002"/>
    </source>
</evidence>
<dbReference type="Pfam" id="PF07992">
    <property type="entry name" value="Pyr_redox_2"/>
    <property type="match status" value="1"/>
</dbReference>
<comment type="caution">
    <text evidence="7">The sequence shown here is derived from an EMBL/GenBank/DDBJ whole genome shotgun (WGS) entry which is preliminary data.</text>
</comment>
<dbReference type="Gene3D" id="3.50.50.60">
    <property type="entry name" value="FAD/NAD(P)-binding domain"/>
    <property type="match status" value="2"/>
</dbReference>
<evidence type="ECO:0000313" key="7">
    <source>
        <dbReference type="EMBL" id="PXW63439.1"/>
    </source>
</evidence>
<sequence length="417" mass="43512">MTAGQQAMRTHVVVGAGQAGAHAAVAMRRAGFGGRIVLIGEEASLPYDRPPLSKSFLLAEDEPRLTHFFEPAVFSSLRIEAMVGVKVEAIDLAARRIALTYGGGLDFDALLLATGSRPRCLNVPGGERGLAIRTFDDASQLRQRLIAGQSVVCIGAGVIGLEVAAAAQARGCSVSVLDVERTVMSRSLAPELGVLVQQLHEHHGVTFEGAVAVAAIEGDSVVLGDGRRLPADTVVCGIGVVRNIDLARAAGIATRAGILVDPYGRTSADGIYAAGEVAEFPLAGGHGVWESWKHAQDHGALVGRVMAGAAQPYNEVPWFWSDQYGVNIQVVGDATGAAAAQVVDRGKRDGPSFCAFFLDAQSHVIGAFGWNAPKEVAAATRMIRRAMAITPDRLADPSVSLQTVLATSSSPAVAQLV</sequence>
<dbReference type="Gene3D" id="3.30.390.30">
    <property type="match status" value="1"/>
</dbReference>
<feature type="domain" description="FAD/NAD(P)-binding" evidence="5">
    <location>
        <begin position="11"/>
        <end position="299"/>
    </location>
</feature>
<dbReference type="SUPFAM" id="SSF55424">
    <property type="entry name" value="FAD/NAD-linked reductases, dimerisation (C-terminal) domain"/>
    <property type="match status" value="1"/>
</dbReference>
<dbReference type="SUPFAM" id="SSF51905">
    <property type="entry name" value="FAD/NAD(P)-binding domain"/>
    <property type="match status" value="1"/>
</dbReference>
<gene>
    <name evidence="7" type="ORF">C7450_102355</name>
</gene>
<dbReference type="GO" id="GO:0016651">
    <property type="term" value="F:oxidoreductase activity, acting on NAD(P)H"/>
    <property type="evidence" value="ECO:0007669"/>
    <property type="project" value="TreeGrafter"/>
</dbReference>
<dbReference type="PANTHER" id="PTHR43557:SF2">
    <property type="entry name" value="RIESKE DOMAIN-CONTAINING PROTEIN-RELATED"/>
    <property type="match status" value="1"/>
</dbReference>
<dbReference type="InterPro" id="IPR028202">
    <property type="entry name" value="Reductase_C"/>
</dbReference>
<keyword evidence="3" id="KW-0274">FAD</keyword>
<evidence type="ECO:0000256" key="2">
    <source>
        <dbReference type="ARBA" id="ARBA00022630"/>
    </source>
</evidence>
<protein>
    <submittedName>
        <fullName evidence="7">p-cumate 2,3-dioxygenase ferredoxin reductase subunit</fullName>
    </submittedName>
</protein>
<keyword evidence="7" id="KW-0223">Dioxygenase</keyword>
<evidence type="ECO:0000256" key="3">
    <source>
        <dbReference type="ARBA" id="ARBA00022827"/>
    </source>
</evidence>
<organism evidence="7 8">
    <name type="scientific">Chelatococcus asaccharovorans</name>
    <dbReference type="NCBI Taxonomy" id="28210"/>
    <lineage>
        <taxon>Bacteria</taxon>
        <taxon>Pseudomonadati</taxon>
        <taxon>Pseudomonadota</taxon>
        <taxon>Alphaproteobacteria</taxon>
        <taxon>Hyphomicrobiales</taxon>
        <taxon>Chelatococcaceae</taxon>
        <taxon>Chelatococcus</taxon>
    </lineage>
</organism>
<keyword evidence="2" id="KW-0285">Flavoprotein</keyword>
<name>A0A2V3URV4_9HYPH</name>